<dbReference type="PANTHER" id="PTHR33164">
    <property type="entry name" value="TRANSCRIPTIONAL REGULATOR, MARR FAMILY"/>
    <property type="match status" value="1"/>
</dbReference>
<keyword evidence="4" id="KW-1185">Reference proteome</keyword>
<dbReference type="InterPro" id="IPR039422">
    <property type="entry name" value="MarR/SlyA-like"/>
</dbReference>
<evidence type="ECO:0000259" key="2">
    <source>
        <dbReference type="PROSITE" id="PS50995"/>
    </source>
</evidence>
<gene>
    <name evidence="3" type="ORF">AE0388_0567</name>
</gene>
<dbReference type="AlphaFoldDB" id="A0A0B9A550"/>
<dbReference type="Gene3D" id="1.10.10.10">
    <property type="entry name" value="Winged helix-like DNA-binding domain superfamily/Winged helix DNA-binding domain"/>
    <property type="match status" value="1"/>
</dbReference>
<proteinExistence type="predicted"/>
<comment type="caution">
    <text evidence="3">The sequence shown here is derived from an EMBL/GenBank/DDBJ whole genome shotgun (WGS) entry which is preliminary data.</text>
</comment>
<dbReference type="InterPro" id="IPR036388">
    <property type="entry name" value="WH-like_DNA-bd_sf"/>
</dbReference>
<dbReference type="Proteomes" id="UP000031488">
    <property type="component" value="Unassembled WGS sequence"/>
</dbReference>
<dbReference type="PATRIC" id="fig|1703.6.peg.451"/>
<dbReference type="GO" id="GO:0003700">
    <property type="term" value="F:DNA-binding transcription factor activity"/>
    <property type="evidence" value="ECO:0007669"/>
    <property type="project" value="InterPro"/>
</dbReference>
<dbReference type="SMART" id="SM00347">
    <property type="entry name" value="HTH_MARR"/>
    <property type="match status" value="1"/>
</dbReference>
<dbReference type="RefSeq" id="WP_235354904.1">
    <property type="nucleotide sequence ID" value="NZ_JTJZ01000013.1"/>
</dbReference>
<dbReference type="PRINTS" id="PR00598">
    <property type="entry name" value="HTHMARR"/>
</dbReference>
<evidence type="ECO:0000256" key="1">
    <source>
        <dbReference type="SAM" id="Coils"/>
    </source>
</evidence>
<dbReference type="GO" id="GO:0006950">
    <property type="term" value="P:response to stress"/>
    <property type="evidence" value="ECO:0007669"/>
    <property type="project" value="TreeGrafter"/>
</dbReference>
<dbReference type="InterPro" id="IPR000835">
    <property type="entry name" value="HTH_MarR-typ"/>
</dbReference>
<reference evidence="3 4" key="1">
    <citation type="submission" date="2014-11" db="EMBL/GenBank/DDBJ databases">
        <title>Draft Genome Sequence of Brevibacterium linens AE038-8.</title>
        <authorList>
            <person name="Maizel D."/>
            <person name="Utturkar S.M."/>
            <person name="Brown S.D."/>
            <person name="Ferrero M."/>
            <person name="Rosen B.P."/>
        </authorList>
    </citation>
    <scope>NUCLEOTIDE SEQUENCE [LARGE SCALE GENOMIC DNA]</scope>
    <source>
        <strain evidence="3 4">AE038-8</strain>
    </source>
</reference>
<dbReference type="Pfam" id="PF12802">
    <property type="entry name" value="MarR_2"/>
    <property type="match status" value="1"/>
</dbReference>
<sequence>MPSADSKAAGLTYFSNESEFSDRSALSESEIAECTALMEALRQWHEAERDLAEASRRYMQLNDSDMRTIRLLIRAQRQGLVVTPKDIAAAVGISSASTTKLIDRLVAGGHLIRVPHPHDRRTTSVEVIEETAQAAHEAVGRQHARRFDVIAALNSRERQTVLRFLSAMTEADRPQGLLADDADGRPGEHRA</sequence>
<accession>A0A0B9A550</accession>
<keyword evidence="1" id="KW-0175">Coiled coil</keyword>
<evidence type="ECO:0000313" key="3">
    <source>
        <dbReference type="EMBL" id="KHS53812.1"/>
    </source>
</evidence>
<organism evidence="3 4">
    <name type="scientific">Brevibacterium linens</name>
    <dbReference type="NCBI Taxonomy" id="1703"/>
    <lineage>
        <taxon>Bacteria</taxon>
        <taxon>Bacillati</taxon>
        <taxon>Actinomycetota</taxon>
        <taxon>Actinomycetes</taxon>
        <taxon>Micrococcales</taxon>
        <taxon>Brevibacteriaceae</taxon>
        <taxon>Brevibacterium</taxon>
    </lineage>
</organism>
<dbReference type="EMBL" id="JTJZ01000013">
    <property type="protein sequence ID" value="KHS53812.1"/>
    <property type="molecule type" value="Genomic_DNA"/>
</dbReference>
<feature type="domain" description="HTH marR-type" evidence="2">
    <location>
        <begin position="34"/>
        <end position="170"/>
    </location>
</feature>
<protein>
    <submittedName>
        <fullName evidence="3">Transcriptional regulator, MarR family</fullName>
    </submittedName>
</protein>
<name>A0A0B9A550_BRELN</name>
<dbReference type="InterPro" id="IPR036390">
    <property type="entry name" value="WH_DNA-bd_sf"/>
</dbReference>
<feature type="coiled-coil region" evidence="1">
    <location>
        <begin position="37"/>
        <end position="64"/>
    </location>
</feature>
<dbReference type="SUPFAM" id="SSF46785">
    <property type="entry name" value="Winged helix' DNA-binding domain"/>
    <property type="match status" value="1"/>
</dbReference>
<evidence type="ECO:0000313" key="4">
    <source>
        <dbReference type="Proteomes" id="UP000031488"/>
    </source>
</evidence>
<dbReference type="PANTHER" id="PTHR33164:SF43">
    <property type="entry name" value="HTH-TYPE TRANSCRIPTIONAL REPRESSOR YETL"/>
    <property type="match status" value="1"/>
</dbReference>
<dbReference type="PROSITE" id="PS50995">
    <property type="entry name" value="HTH_MARR_2"/>
    <property type="match status" value="1"/>
</dbReference>